<reference evidence="1" key="1">
    <citation type="submission" date="2022-07" db="EMBL/GenBank/DDBJ databases">
        <title>Genome Sequence of Phlebia brevispora.</title>
        <authorList>
            <person name="Buettner E."/>
        </authorList>
    </citation>
    <scope>NUCLEOTIDE SEQUENCE</scope>
    <source>
        <strain evidence="1">MPL23</strain>
    </source>
</reference>
<protein>
    <submittedName>
        <fullName evidence="1">Uncharacterized protein</fullName>
    </submittedName>
</protein>
<evidence type="ECO:0000313" key="2">
    <source>
        <dbReference type="Proteomes" id="UP001148662"/>
    </source>
</evidence>
<gene>
    <name evidence="1" type="ORF">NM688_g9150</name>
</gene>
<name>A0ACC1RMF3_9APHY</name>
<sequence length="130" mass="14054">MDSESRDGSPERSHEESERGALSVILSSQSQSHEPSTEALVLSPTPMSAEESMSTRPLDFPPPPKKTSSTGSVAERVQAYERRMSQVDSPIKSPPPVPSRTRRGASMYGLAPKPSLFVANPDRKRGSDSS</sequence>
<proteinExistence type="predicted"/>
<evidence type="ECO:0000313" key="1">
    <source>
        <dbReference type="EMBL" id="KAJ3520532.1"/>
    </source>
</evidence>
<comment type="caution">
    <text evidence="1">The sequence shown here is derived from an EMBL/GenBank/DDBJ whole genome shotgun (WGS) entry which is preliminary data.</text>
</comment>
<dbReference type="EMBL" id="JANHOG010002729">
    <property type="protein sequence ID" value="KAJ3520532.1"/>
    <property type="molecule type" value="Genomic_DNA"/>
</dbReference>
<organism evidence="1 2">
    <name type="scientific">Phlebia brevispora</name>
    <dbReference type="NCBI Taxonomy" id="194682"/>
    <lineage>
        <taxon>Eukaryota</taxon>
        <taxon>Fungi</taxon>
        <taxon>Dikarya</taxon>
        <taxon>Basidiomycota</taxon>
        <taxon>Agaricomycotina</taxon>
        <taxon>Agaricomycetes</taxon>
        <taxon>Polyporales</taxon>
        <taxon>Meruliaceae</taxon>
        <taxon>Phlebia</taxon>
    </lineage>
</organism>
<dbReference type="Proteomes" id="UP001148662">
    <property type="component" value="Unassembled WGS sequence"/>
</dbReference>
<accession>A0ACC1RMF3</accession>
<keyword evidence="2" id="KW-1185">Reference proteome</keyword>